<feature type="transmembrane region" description="Helical" evidence="9">
    <location>
        <begin position="456"/>
        <end position="480"/>
    </location>
</feature>
<evidence type="ECO:0000256" key="9">
    <source>
        <dbReference type="SAM" id="Phobius"/>
    </source>
</evidence>
<dbReference type="InterPro" id="IPR003918">
    <property type="entry name" value="NADH_UbQ_OxRdtase"/>
</dbReference>
<feature type="transmembrane region" description="Helical" evidence="9">
    <location>
        <begin position="278"/>
        <end position="296"/>
    </location>
</feature>
<reference evidence="11 12" key="1">
    <citation type="submission" date="2019-04" db="EMBL/GenBank/DDBJ databases">
        <title>Draft genome sequence of Gemmobacter aestuarii sp. nov.</title>
        <authorList>
            <person name="Hameed A."/>
            <person name="Lin S.-Y."/>
            <person name="Shahina M."/>
            <person name="Lai W.-A."/>
            <person name="Young C.-C."/>
        </authorList>
    </citation>
    <scope>NUCLEOTIDE SEQUENCE [LARGE SCALE GENOMIC DNA]</scope>
    <source>
        <strain evidence="11 12">CC-PW-75</strain>
    </source>
</reference>
<dbReference type="AlphaFoldDB" id="A0A4S3MUN9"/>
<evidence type="ECO:0000256" key="7">
    <source>
        <dbReference type="ARBA" id="ARBA00023136"/>
    </source>
</evidence>
<dbReference type="Pfam" id="PF00361">
    <property type="entry name" value="Proton_antipo_M"/>
    <property type="match status" value="1"/>
</dbReference>
<feature type="transmembrane region" description="Helical" evidence="9">
    <location>
        <begin position="108"/>
        <end position="126"/>
    </location>
</feature>
<accession>A0A4S3MUN9</accession>
<feature type="transmembrane region" description="Helical" evidence="9">
    <location>
        <begin position="132"/>
        <end position="150"/>
    </location>
</feature>
<feature type="transmembrane region" description="Helical" evidence="9">
    <location>
        <begin position="204"/>
        <end position="224"/>
    </location>
</feature>
<gene>
    <name evidence="11" type="ORF">E7811_05210</name>
</gene>
<dbReference type="RefSeq" id="WP_136394239.1">
    <property type="nucleotide sequence ID" value="NZ_SSND01000001.1"/>
</dbReference>
<comment type="similarity">
    <text evidence="3">Belongs to the CPA3 antiporters (TC 2.A.63) subunit D family.</text>
</comment>
<protein>
    <submittedName>
        <fullName evidence="11">Monovalent cation/H+ antiporter subunit D</fullName>
    </submittedName>
</protein>
<evidence type="ECO:0000256" key="6">
    <source>
        <dbReference type="ARBA" id="ARBA00022989"/>
    </source>
</evidence>
<dbReference type="InterPro" id="IPR050586">
    <property type="entry name" value="CPA3_Na-H_Antiporter_D"/>
</dbReference>
<feature type="transmembrane region" description="Helical" evidence="9">
    <location>
        <begin position="303"/>
        <end position="324"/>
    </location>
</feature>
<feature type="transmembrane region" description="Helical" evidence="9">
    <location>
        <begin position="236"/>
        <end position="258"/>
    </location>
</feature>
<dbReference type="InterPro" id="IPR001750">
    <property type="entry name" value="ND/Mrp_TM"/>
</dbReference>
<name>A0A4S3MUN9_9RHOB</name>
<evidence type="ECO:0000313" key="12">
    <source>
        <dbReference type="Proteomes" id="UP000309450"/>
    </source>
</evidence>
<keyword evidence="12" id="KW-1185">Reference proteome</keyword>
<feature type="transmembrane region" description="Helical" evidence="9">
    <location>
        <begin position="162"/>
        <end position="184"/>
    </location>
</feature>
<comment type="caution">
    <text evidence="11">The sequence shown here is derived from an EMBL/GenBank/DDBJ whole genome shotgun (WGS) entry which is preliminary data.</text>
</comment>
<evidence type="ECO:0000256" key="1">
    <source>
        <dbReference type="ARBA" id="ARBA00002378"/>
    </source>
</evidence>
<keyword evidence="4" id="KW-1003">Cell membrane</keyword>
<evidence type="ECO:0000259" key="10">
    <source>
        <dbReference type="Pfam" id="PF00361"/>
    </source>
</evidence>
<evidence type="ECO:0000256" key="2">
    <source>
        <dbReference type="ARBA" id="ARBA00004651"/>
    </source>
</evidence>
<comment type="function">
    <text evidence="1">NDH-1 shuttles electrons from NADH, via FMN and iron-sulfur (Fe-S) centers, to quinones in the respiratory chain. The immediate electron acceptor for the enzyme in this species is believed to be ubiquinone. Couples the redox reaction to proton translocation (for every two electrons transferred, four hydrogen ions are translocated across the cytoplasmic membrane), and thus conserves the redox energy in a proton gradient.</text>
</comment>
<sequence>MSHWIIAPVVLPAVMGAFIVLTMRHDLLLQRVFSIAATGALAVISLALLWAASVNPPEVYRLGNWPAPFGIVLMLDRLSAVMVALTAFLALAVQIYSASTGWDTRGRHFHALWQFQLMGVCGAFLTADAFNLFVFFEVLLIASYGLMIHSGGRDRLRAGVQYVAYNLVGSTLFLFALATIYSITGTLNMADIAGKVAALPEQDWAMIRVGAILLILVFAIKGALVPMQFWLPATYANAPGPVAALFAVMTKVGAYAMIRTGTLMFPPATPATGTFLSDLILIAALLTLAVGAIGVLGARSLGWLVAFAAIASMGTLFVAISQFTPEATAAALYYTLHSTLAAAILFLVADLVADRRAHLRLTEALPPIARSGLIAALFFAGAIAMAGMPPLSGFLGKLMILDATRGDSMALIWSVILATSLITIVGLSRAGSVLFWKAHASTPEEPAETKDEPLSFAAVFLLIAGLVALTVFAGPVMGWMEATAANLHDPSSYIGANALVEVGK</sequence>
<feature type="transmembrane region" description="Helical" evidence="9">
    <location>
        <begin position="71"/>
        <end position="96"/>
    </location>
</feature>
<keyword evidence="6 9" id="KW-1133">Transmembrane helix</keyword>
<dbReference type="PANTHER" id="PTHR42703:SF1">
    <property type="entry name" value="NA(+)_H(+) ANTIPORTER SUBUNIT D1"/>
    <property type="match status" value="1"/>
</dbReference>
<organism evidence="11 12">
    <name type="scientific">Aliigemmobacter aestuarii</name>
    <dbReference type="NCBI Taxonomy" id="1445661"/>
    <lineage>
        <taxon>Bacteria</taxon>
        <taxon>Pseudomonadati</taxon>
        <taxon>Pseudomonadota</taxon>
        <taxon>Alphaproteobacteria</taxon>
        <taxon>Rhodobacterales</taxon>
        <taxon>Paracoccaceae</taxon>
        <taxon>Aliigemmobacter</taxon>
    </lineage>
</organism>
<dbReference type="OrthoDB" id="9768329at2"/>
<dbReference type="GO" id="GO:0005886">
    <property type="term" value="C:plasma membrane"/>
    <property type="evidence" value="ECO:0007669"/>
    <property type="project" value="UniProtKB-SubCell"/>
</dbReference>
<comment type="subcellular location">
    <subcellularLocation>
        <location evidence="2">Cell membrane</location>
        <topology evidence="2">Multi-pass membrane protein</topology>
    </subcellularLocation>
    <subcellularLocation>
        <location evidence="8">Membrane</location>
        <topology evidence="8">Multi-pass membrane protein</topology>
    </subcellularLocation>
</comment>
<feature type="transmembrane region" description="Helical" evidence="9">
    <location>
        <begin position="411"/>
        <end position="436"/>
    </location>
</feature>
<dbReference type="PANTHER" id="PTHR42703">
    <property type="entry name" value="NADH DEHYDROGENASE"/>
    <property type="match status" value="1"/>
</dbReference>
<keyword evidence="7 9" id="KW-0472">Membrane</keyword>
<proteinExistence type="inferred from homology"/>
<evidence type="ECO:0000256" key="8">
    <source>
        <dbReference type="RuleBase" id="RU000320"/>
    </source>
</evidence>
<keyword evidence="5 8" id="KW-0812">Transmembrane</keyword>
<feature type="transmembrane region" description="Helical" evidence="9">
    <location>
        <begin position="6"/>
        <end position="23"/>
    </location>
</feature>
<evidence type="ECO:0000313" key="11">
    <source>
        <dbReference type="EMBL" id="THD85864.1"/>
    </source>
</evidence>
<dbReference type="PRINTS" id="PR01437">
    <property type="entry name" value="NUOXDRDTASE4"/>
</dbReference>
<dbReference type="EMBL" id="SSND01000001">
    <property type="protein sequence ID" value="THD85864.1"/>
    <property type="molecule type" value="Genomic_DNA"/>
</dbReference>
<evidence type="ECO:0000256" key="4">
    <source>
        <dbReference type="ARBA" id="ARBA00022475"/>
    </source>
</evidence>
<feature type="domain" description="NADH:quinone oxidoreductase/Mrp antiporter transmembrane" evidence="10">
    <location>
        <begin position="128"/>
        <end position="423"/>
    </location>
</feature>
<evidence type="ECO:0000256" key="3">
    <source>
        <dbReference type="ARBA" id="ARBA00005346"/>
    </source>
</evidence>
<feature type="transmembrane region" description="Helical" evidence="9">
    <location>
        <begin position="373"/>
        <end position="391"/>
    </location>
</feature>
<feature type="transmembrane region" description="Helical" evidence="9">
    <location>
        <begin position="330"/>
        <end position="352"/>
    </location>
</feature>
<feature type="transmembrane region" description="Helical" evidence="9">
    <location>
        <begin position="32"/>
        <end position="51"/>
    </location>
</feature>
<dbReference type="NCBIfam" id="NF009309">
    <property type="entry name" value="PRK12666.1"/>
    <property type="match status" value="1"/>
</dbReference>
<dbReference type="Proteomes" id="UP000309450">
    <property type="component" value="Unassembled WGS sequence"/>
</dbReference>
<evidence type="ECO:0000256" key="5">
    <source>
        <dbReference type="ARBA" id="ARBA00022692"/>
    </source>
</evidence>
<dbReference type="GO" id="GO:0042773">
    <property type="term" value="P:ATP synthesis coupled electron transport"/>
    <property type="evidence" value="ECO:0007669"/>
    <property type="project" value="InterPro"/>
</dbReference>
<dbReference type="GO" id="GO:0008137">
    <property type="term" value="F:NADH dehydrogenase (ubiquinone) activity"/>
    <property type="evidence" value="ECO:0007669"/>
    <property type="project" value="InterPro"/>
</dbReference>